<protein>
    <submittedName>
        <fullName evidence="2">Uncharacterized protein</fullName>
    </submittedName>
</protein>
<evidence type="ECO:0000313" key="2">
    <source>
        <dbReference type="EMBL" id="PPQ82483.1"/>
    </source>
</evidence>
<gene>
    <name evidence="2" type="ORF">CVT26_012846</name>
</gene>
<evidence type="ECO:0000256" key="1">
    <source>
        <dbReference type="SAM" id="MobiDB-lite"/>
    </source>
</evidence>
<dbReference type="Proteomes" id="UP000284706">
    <property type="component" value="Unassembled WGS sequence"/>
</dbReference>
<dbReference type="Gene3D" id="3.60.130.30">
    <property type="match status" value="1"/>
</dbReference>
<feature type="compositionally biased region" description="Low complexity" evidence="1">
    <location>
        <begin position="84"/>
        <end position="101"/>
    </location>
</feature>
<sequence>MGGETPGNLLRYKSRSTLEDEPDDSLHHKRPLNSTSEDDGPPIVCADPNFDFGRLLEDLSLNPSPQPSPLGLQPAELFFDDKPSTSFSHSSASSHPSSTTAEDLEFASQLFSLSPLTSPTPSPPASPITRLKNLSNHPELEHSDQLSDLNGVDADKNPPRSPGHTTNNPPSSPSLLSTLLPLSTKPGALSNKSGGVDADNNPPSPPGHINITLPSSPSLLTTHLPLSTGLAALSNESGVVNDGNNVASSELTHSSIRRTSNHQRRKEKRQSERLQSFSHYEPRSNPKKELAPPIRVDLATEKCSAAATAFVGLNDGTRGKKLFKLHELVGEHSKYKFGYVEWNGQIRRSVADTQGRQVAFLAGQPNDKEWPQLMQCAADALESSRPRLLISRGERVHRRGAFPAVRCGISHGGGSKYPGNLRNNAENAAVVDELSHMACFKRLSGFATSVMASKAPKLYQYYIEHLAELHKNHPELKRLFPCSVFAAASYNFGPRTACYKHKDFANLPFGLCAVTALGNFNPRLGGHLVLWECKLVIEFPPGATILLPSAVVAHSNTPIQDNERRYSFAQYTAGGIFRWVENDCKLADDYYASLSPEDLEAALKR</sequence>
<feature type="compositionally biased region" description="Low complexity" evidence="1">
    <location>
        <begin position="59"/>
        <end position="74"/>
    </location>
</feature>
<feature type="non-terminal residue" evidence="2">
    <location>
        <position position="605"/>
    </location>
</feature>
<dbReference type="EMBL" id="NHYE01004742">
    <property type="protein sequence ID" value="PPQ82483.1"/>
    <property type="molecule type" value="Genomic_DNA"/>
</dbReference>
<feature type="compositionally biased region" description="Basic and acidic residues" evidence="1">
    <location>
        <begin position="280"/>
        <end position="289"/>
    </location>
</feature>
<organism evidence="2 3">
    <name type="scientific">Gymnopilus dilepis</name>
    <dbReference type="NCBI Taxonomy" id="231916"/>
    <lineage>
        <taxon>Eukaryota</taxon>
        <taxon>Fungi</taxon>
        <taxon>Dikarya</taxon>
        <taxon>Basidiomycota</taxon>
        <taxon>Agaricomycotina</taxon>
        <taxon>Agaricomycetes</taxon>
        <taxon>Agaricomycetidae</taxon>
        <taxon>Agaricales</taxon>
        <taxon>Agaricineae</taxon>
        <taxon>Hymenogastraceae</taxon>
        <taxon>Gymnopilus</taxon>
    </lineage>
</organism>
<dbReference type="InParanoid" id="A0A409WVE3"/>
<name>A0A409WVE3_9AGAR</name>
<reference evidence="2 3" key="1">
    <citation type="journal article" date="2018" name="Evol. Lett.">
        <title>Horizontal gene cluster transfer increased hallucinogenic mushroom diversity.</title>
        <authorList>
            <person name="Reynolds H.T."/>
            <person name="Vijayakumar V."/>
            <person name="Gluck-Thaler E."/>
            <person name="Korotkin H.B."/>
            <person name="Matheny P.B."/>
            <person name="Slot J.C."/>
        </authorList>
    </citation>
    <scope>NUCLEOTIDE SEQUENCE [LARGE SCALE GENOMIC DNA]</scope>
    <source>
        <strain evidence="2 3">SRW20</strain>
    </source>
</reference>
<dbReference type="AlphaFoldDB" id="A0A409WVE3"/>
<feature type="compositionally biased region" description="Basic residues" evidence="1">
    <location>
        <begin position="255"/>
        <end position="268"/>
    </location>
</feature>
<dbReference type="OrthoDB" id="3025143at2759"/>
<proteinExistence type="predicted"/>
<feature type="compositionally biased region" description="Polar residues" evidence="1">
    <location>
        <begin position="244"/>
        <end position="254"/>
    </location>
</feature>
<dbReference type="STRING" id="231916.A0A409WVE3"/>
<feature type="region of interest" description="Disordered" evidence="1">
    <location>
        <begin position="112"/>
        <end position="131"/>
    </location>
</feature>
<evidence type="ECO:0000313" key="3">
    <source>
        <dbReference type="Proteomes" id="UP000284706"/>
    </source>
</evidence>
<accession>A0A409WVE3</accession>
<feature type="region of interest" description="Disordered" evidence="1">
    <location>
        <begin position="139"/>
        <end position="214"/>
    </location>
</feature>
<feature type="region of interest" description="Disordered" evidence="1">
    <location>
        <begin position="244"/>
        <end position="289"/>
    </location>
</feature>
<comment type="caution">
    <text evidence="2">The sequence shown here is derived from an EMBL/GenBank/DDBJ whole genome shotgun (WGS) entry which is preliminary data.</text>
</comment>
<feature type="region of interest" description="Disordered" evidence="1">
    <location>
        <begin position="1"/>
        <end position="103"/>
    </location>
</feature>
<keyword evidence="3" id="KW-1185">Reference proteome</keyword>
<feature type="compositionally biased region" description="Low complexity" evidence="1">
    <location>
        <begin position="165"/>
        <end position="184"/>
    </location>
</feature>